<feature type="domain" description="Zinc finger CGNR" evidence="1">
    <location>
        <begin position="132"/>
        <end position="169"/>
    </location>
</feature>
<evidence type="ECO:0000259" key="1">
    <source>
        <dbReference type="Pfam" id="PF11706"/>
    </source>
</evidence>
<dbReference type="InterPro" id="IPR023286">
    <property type="entry name" value="ABATE_dom_sf"/>
</dbReference>
<reference evidence="5" key="2">
    <citation type="journal article" date="2019" name="Int. J. Syst. Evol. Microbiol.">
        <title>The Global Catalogue of Microorganisms (GCM) 10K type strain sequencing project: providing services to taxonomists for standard genome sequencing and annotation.</title>
        <authorList>
            <consortium name="The Broad Institute Genomics Platform"/>
            <consortium name="The Broad Institute Genome Sequencing Center for Infectious Disease"/>
            <person name="Wu L."/>
            <person name="Ma J."/>
        </authorList>
    </citation>
    <scope>NUCLEOTIDE SEQUENCE [LARGE SCALE GENOMIC DNA]</scope>
    <source>
        <strain evidence="5">JCM 10667</strain>
    </source>
</reference>
<dbReference type="Proteomes" id="UP000549343">
    <property type="component" value="Unassembled WGS sequence"/>
</dbReference>
<dbReference type="EMBL" id="JACHMV010000001">
    <property type="protein sequence ID" value="MBB4777138.1"/>
    <property type="molecule type" value="Genomic_DNA"/>
</dbReference>
<dbReference type="AlphaFoldDB" id="A0A7W7II32"/>
<comment type="caution">
    <text evidence="3">The sequence shown here is derived from an EMBL/GenBank/DDBJ whole genome shotgun (WGS) entry which is preliminary data.</text>
</comment>
<evidence type="ECO:0000313" key="2">
    <source>
        <dbReference type="EMBL" id="GAA0581102.1"/>
    </source>
</evidence>
<reference evidence="2" key="4">
    <citation type="submission" date="2023-12" db="EMBL/GenBank/DDBJ databases">
        <authorList>
            <person name="Sun Q."/>
            <person name="Inoue M."/>
        </authorList>
    </citation>
    <scope>NUCLEOTIDE SEQUENCE</scope>
    <source>
        <strain evidence="2">JCM 10667</strain>
    </source>
</reference>
<dbReference type="InterPro" id="IPR021005">
    <property type="entry name" value="Znf_CGNR"/>
</dbReference>
<dbReference type="RefSeq" id="WP_184887399.1">
    <property type="nucleotide sequence ID" value="NZ_BAAAHD010000052.1"/>
</dbReference>
<proteinExistence type="predicted"/>
<dbReference type="EMBL" id="BAAAHD010000052">
    <property type="protein sequence ID" value="GAA0581102.1"/>
    <property type="molecule type" value="Genomic_DNA"/>
</dbReference>
<reference evidence="3 4" key="3">
    <citation type="submission" date="2020-08" db="EMBL/GenBank/DDBJ databases">
        <title>Sequencing the genomes of 1000 actinobacteria strains.</title>
        <authorList>
            <person name="Klenk H.-P."/>
        </authorList>
    </citation>
    <scope>NUCLEOTIDE SEQUENCE [LARGE SCALE GENOMIC DNA]</scope>
    <source>
        <strain evidence="3 4">DSM 44772</strain>
    </source>
</reference>
<dbReference type="Pfam" id="PF11706">
    <property type="entry name" value="zf-CGNR"/>
    <property type="match status" value="1"/>
</dbReference>
<organism evidence="3 4">
    <name type="scientific">Actinomadura livida</name>
    <dbReference type="NCBI Taxonomy" id="79909"/>
    <lineage>
        <taxon>Bacteria</taxon>
        <taxon>Bacillati</taxon>
        <taxon>Actinomycetota</taxon>
        <taxon>Actinomycetes</taxon>
        <taxon>Streptosporangiales</taxon>
        <taxon>Thermomonosporaceae</taxon>
        <taxon>Actinomadura</taxon>
    </lineage>
</organism>
<dbReference type="Proteomes" id="UP001501427">
    <property type="component" value="Unassembled WGS sequence"/>
</dbReference>
<dbReference type="Gene3D" id="1.10.3300.10">
    <property type="entry name" value="Jann2411-like domain"/>
    <property type="match status" value="1"/>
</dbReference>
<dbReference type="Pfam" id="PF07336">
    <property type="entry name" value="ABATE"/>
    <property type="match status" value="1"/>
</dbReference>
<reference evidence="2" key="1">
    <citation type="journal article" date="2014" name="Int. J. Syst. Evol. Microbiol.">
        <title>Complete genome of a new Firmicutes species belonging to the dominant human colonic microbiota ('Ruminococcus bicirculans') reveals two chromosomes and a selective capacity to utilize plant glucans.</title>
        <authorList>
            <consortium name="NISC Comparative Sequencing Program"/>
            <person name="Wegmann U."/>
            <person name="Louis P."/>
            <person name="Goesmann A."/>
            <person name="Henrissat B."/>
            <person name="Duncan S.H."/>
            <person name="Flint H.J."/>
        </authorList>
    </citation>
    <scope>NUCLEOTIDE SEQUENCE</scope>
    <source>
        <strain evidence="2">JCM 10667</strain>
    </source>
</reference>
<keyword evidence="5" id="KW-1185">Reference proteome</keyword>
<sequence>MNLASYADLAVDLVNTRRDQEDDLRDLEGLRALLSQRPHLGGRIAHRELDAMRALREQLRAIIVAAARGDEDDAVERLNTLLIHHPVHPQLARHNGQGWHLHFNESGSIPDRYAARTAMGLAAEIAAEGVGRFGLCGAEGCGRVFLDTTANRSRRYCCGRCAGRAGVTAACSPIAPRVTVPARESGQ</sequence>
<dbReference type="InterPro" id="IPR010852">
    <property type="entry name" value="ABATE"/>
</dbReference>
<evidence type="ECO:0000313" key="3">
    <source>
        <dbReference type="EMBL" id="MBB4777138.1"/>
    </source>
</evidence>
<dbReference type="PANTHER" id="PTHR35525:SF3">
    <property type="entry name" value="BLL6575 PROTEIN"/>
    <property type="match status" value="1"/>
</dbReference>
<evidence type="ECO:0000313" key="4">
    <source>
        <dbReference type="Proteomes" id="UP000549343"/>
    </source>
</evidence>
<accession>A0A7W7II32</accession>
<protein>
    <submittedName>
        <fullName evidence="3">Putative RNA-binding Zn ribbon-like protein</fullName>
    </submittedName>
</protein>
<evidence type="ECO:0000313" key="5">
    <source>
        <dbReference type="Proteomes" id="UP001501427"/>
    </source>
</evidence>
<dbReference type="SUPFAM" id="SSF160904">
    <property type="entry name" value="Jann2411-like"/>
    <property type="match status" value="1"/>
</dbReference>
<gene>
    <name evidence="3" type="ORF">F4557_005556</name>
    <name evidence="2" type="ORF">GCM10009546_49450</name>
</gene>
<name>A0A7W7II32_9ACTN</name>
<dbReference type="PANTHER" id="PTHR35525">
    <property type="entry name" value="BLL6575 PROTEIN"/>
    <property type="match status" value="1"/>
</dbReference>